<protein>
    <recommendedName>
        <fullName evidence="4">G-protein coupled receptors family 1 profile domain-containing protein</fullName>
    </recommendedName>
</protein>
<accession>A0AAV7JB43</accession>
<keyword evidence="1" id="KW-0812">Transmembrane</keyword>
<evidence type="ECO:0008006" key="4">
    <source>
        <dbReference type="Google" id="ProtNLM"/>
    </source>
</evidence>
<feature type="transmembrane region" description="Helical" evidence="1">
    <location>
        <begin position="315"/>
        <end position="336"/>
    </location>
</feature>
<keyword evidence="1" id="KW-0472">Membrane</keyword>
<evidence type="ECO:0000313" key="2">
    <source>
        <dbReference type="EMBL" id="KAI6645944.1"/>
    </source>
</evidence>
<organism evidence="2 3">
    <name type="scientific">Oopsacas minuta</name>
    <dbReference type="NCBI Taxonomy" id="111878"/>
    <lineage>
        <taxon>Eukaryota</taxon>
        <taxon>Metazoa</taxon>
        <taxon>Porifera</taxon>
        <taxon>Hexactinellida</taxon>
        <taxon>Hexasterophora</taxon>
        <taxon>Lyssacinosida</taxon>
        <taxon>Leucopsacidae</taxon>
        <taxon>Oopsacas</taxon>
    </lineage>
</organism>
<comment type="caution">
    <text evidence="2">The sequence shown here is derived from an EMBL/GenBank/DDBJ whole genome shotgun (WGS) entry which is preliminary data.</text>
</comment>
<dbReference type="Proteomes" id="UP001165289">
    <property type="component" value="Unassembled WGS sequence"/>
</dbReference>
<gene>
    <name evidence="2" type="ORF">LOD99_13201</name>
</gene>
<feature type="transmembrane region" description="Helical" evidence="1">
    <location>
        <begin position="182"/>
        <end position="199"/>
    </location>
</feature>
<reference evidence="2 3" key="1">
    <citation type="journal article" date="2023" name="BMC Biol.">
        <title>The compact genome of the sponge Oopsacas minuta (Hexactinellida) is lacking key metazoan core genes.</title>
        <authorList>
            <person name="Santini S."/>
            <person name="Schenkelaars Q."/>
            <person name="Jourda C."/>
            <person name="Duchesne M."/>
            <person name="Belahbib H."/>
            <person name="Rocher C."/>
            <person name="Selva M."/>
            <person name="Riesgo A."/>
            <person name="Vervoort M."/>
            <person name="Leys S.P."/>
            <person name="Kodjabachian L."/>
            <person name="Le Bivic A."/>
            <person name="Borchiellini C."/>
            <person name="Claverie J.M."/>
            <person name="Renard E."/>
        </authorList>
    </citation>
    <scope>NUCLEOTIDE SEQUENCE [LARGE SCALE GENOMIC DNA]</scope>
    <source>
        <strain evidence="2">SPO-2</strain>
    </source>
</reference>
<feature type="transmembrane region" description="Helical" evidence="1">
    <location>
        <begin position="150"/>
        <end position="170"/>
    </location>
</feature>
<evidence type="ECO:0000313" key="3">
    <source>
        <dbReference type="Proteomes" id="UP001165289"/>
    </source>
</evidence>
<proteinExistence type="predicted"/>
<feature type="transmembrane region" description="Helical" evidence="1">
    <location>
        <begin position="71"/>
        <end position="94"/>
    </location>
</feature>
<name>A0AAV7JB43_9METZ</name>
<sequence>MFVSWIITSISVGLAYIVFLVAFIFWFLYLLHDVIKRRTCYKSALRSIQEYTDQYQQQVVYRAQTEYVKSIFLSSINIVEWIAITSGGAAMIYYCLKNEFICSRKFDESVNSSNPLDHFTNVSDCFKILSITDILNSHIFSELLLTGYNFFLLSITLVGCLSNYLTARYARKSWITNSKVPYFIALAFVFMLITQISTLFCSLTLIIRCVHCVVSVVALVFAIQQSWRLRMVINWTVVDLEISQNNKRSLIKFKKMSKRLSNLFYLLWIGCFLALITVFMENIKLVIELILQFISEDNHDYSLCTLHNQYLSTSIAAIFDVFNGILSITGILLIYFPYILSGYIRMSVIIWLRIRGRTGYRTHFPNPLRKPLIS</sequence>
<feature type="transmembrane region" description="Helical" evidence="1">
    <location>
        <begin position="205"/>
        <end position="223"/>
    </location>
</feature>
<feature type="transmembrane region" description="Helical" evidence="1">
    <location>
        <begin position="262"/>
        <end position="280"/>
    </location>
</feature>
<evidence type="ECO:0000256" key="1">
    <source>
        <dbReference type="SAM" id="Phobius"/>
    </source>
</evidence>
<dbReference type="EMBL" id="JAKMXF010000365">
    <property type="protein sequence ID" value="KAI6645944.1"/>
    <property type="molecule type" value="Genomic_DNA"/>
</dbReference>
<keyword evidence="3" id="KW-1185">Reference proteome</keyword>
<dbReference type="AlphaFoldDB" id="A0AAV7JB43"/>
<feature type="transmembrane region" description="Helical" evidence="1">
    <location>
        <begin position="6"/>
        <end position="31"/>
    </location>
</feature>
<keyword evidence="1" id="KW-1133">Transmembrane helix</keyword>